<gene>
    <name evidence="1" type="ORF">C4B59_03510</name>
</gene>
<dbReference type="Proteomes" id="UP000248329">
    <property type="component" value="Unassembled WGS sequence"/>
</dbReference>
<proteinExistence type="predicted"/>
<reference evidence="1" key="1">
    <citation type="submission" date="2018-01" db="EMBL/GenBank/DDBJ databases">
        <authorList>
            <person name="Krukenberg V."/>
        </authorList>
    </citation>
    <scope>NUCLEOTIDE SEQUENCE</scope>
    <source>
        <strain evidence="1">E20ANME2</strain>
    </source>
</reference>
<name>A0AC61L5R2_9EURY</name>
<sequence>MTNLTEQKQKANEIRKAGDFGGALPIYKNLWKETEDKFDGAGLLHCLRKLKLFDEAIIFANELIAKHPDFDWCRNEVIWTYISGKLNKLEEGAPLEKVVQTAQKIMNLNPDGLAAKIVIFKVLKSAKASNDWELVNEWVVKIDPKSLSTEPMMDMSGVRDWSDQSFWYNYRIRGLVETGNPNEAIALVDEISERYPKQRKLFLRLKARSYLILNNLTEAEAVYQNLCSVFKPDWWLLHEYSKVIRDIGRKEDALKLMYQAASSNSKLAVMVSLFEDIGMLCKEMGKNEEARAHLVLCKNIRYEESWSVHESVLDSINELNKIIGDNNEPNSIKEALNICRSYWKDLLGEESVSKSRSRDKRKIRKSLLGKVSLGLMDRPFCFIITKDDESIFCFKSDLPSGIEDGGRVTFDAIPSFDRKKNKKSWKASNIRK</sequence>
<dbReference type="EMBL" id="PQXF01000004">
    <property type="protein sequence ID" value="PXF61627.1"/>
    <property type="molecule type" value="Genomic_DNA"/>
</dbReference>
<accession>A0AC61L5R2</accession>
<evidence type="ECO:0000313" key="1">
    <source>
        <dbReference type="EMBL" id="PXF61627.1"/>
    </source>
</evidence>
<protein>
    <submittedName>
        <fullName evidence="1">Uncharacterized protein</fullName>
    </submittedName>
</protein>
<comment type="caution">
    <text evidence="1">The sequence shown here is derived from an EMBL/GenBank/DDBJ whole genome shotgun (WGS) entry which is preliminary data.</text>
</comment>
<organism evidence="1 2">
    <name type="scientific">Candidatus Methanogaster sp</name>
    <dbReference type="NCBI Taxonomy" id="3386292"/>
    <lineage>
        <taxon>Archaea</taxon>
        <taxon>Methanobacteriati</taxon>
        <taxon>Methanobacteriota</taxon>
        <taxon>Stenosarchaea group</taxon>
        <taxon>Methanomicrobia</taxon>
        <taxon>Methanosarcinales</taxon>
        <taxon>ANME-2 cluster</taxon>
        <taxon>Candidatus Methanogasteraceae</taxon>
        <taxon>Candidatus Methanogaster</taxon>
    </lineage>
</organism>
<evidence type="ECO:0000313" key="2">
    <source>
        <dbReference type="Proteomes" id="UP000248329"/>
    </source>
</evidence>